<feature type="transmembrane region" description="Helical" evidence="1">
    <location>
        <begin position="94"/>
        <end position="111"/>
    </location>
</feature>
<reference evidence="2 3" key="1">
    <citation type="submission" date="2023-05" db="EMBL/GenBank/DDBJ databases">
        <title>Sedimentitalea sp. nov. JM2-8.</title>
        <authorList>
            <person name="Huang J."/>
        </authorList>
    </citation>
    <scope>NUCLEOTIDE SEQUENCE [LARGE SCALE GENOMIC DNA]</scope>
    <source>
        <strain evidence="2 3">JM2-8</strain>
    </source>
</reference>
<keyword evidence="1 2" id="KW-0812">Transmembrane</keyword>
<dbReference type="RefSeq" id="WP_284486416.1">
    <property type="nucleotide sequence ID" value="NZ_JASNJE010000020.1"/>
</dbReference>
<proteinExistence type="predicted"/>
<keyword evidence="1" id="KW-1133">Transmembrane helix</keyword>
<sequence length="118" mass="13270">MRIVNAVLCLLMALFAVVQYNDPDALFWGAIYGVAAIWCGFAAFRPGVFETALVRGLLTASVTLSAFGVAWFWPRTEGFWHMDVWWETETAREGMGMMIVLLAVAVAWLTVRPRRRAL</sequence>
<accession>A0ABT7FH72</accession>
<dbReference type="InterPro" id="IPR029377">
    <property type="entry name" value="TMEM220"/>
</dbReference>
<feature type="transmembrane region" description="Helical" evidence="1">
    <location>
        <begin position="25"/>
        <end position="44"/>
    </location>
</feature>
<dbReference type="Proteomes" id="UP001227126">
    <property type="component" value="Unassembled WGS sequence"/>
</dbReference>
<evidence type="ECO:0000256" key="1">
    <source>
        <dbReference type="SAM" id="Phobius"/>
    </source>
</evidence>
<gene>
    <name evidence="2" type="ORF">QO034_15410</name>
</gene>
<protein>
    <submittedName>
        <fullName evidence="2">Transmembrane 220 family protein</fullName>
    </submittedName>
</protein>
<keyword evidence="3" id="KW-1185">Reference proteome</keyword>
<dbReference type="Pfam" id="PF15071">
    <property type="entry name" value="TMEM220"/>
    <property type="match status" value="1"/>
</dbReference>
<dbReference type="EMBL" id="JASNJE010000020">
    <property type="protein sequence ID" value="MDK3074486.1"/>
    <property type="molecule type" value="Genomic_DNA"/>
</dbReference>
<evidence type="ECO:0000313" key="3">
    <source>
        <dbReference type="Proteomes" id="UP001227126"/>
    </source>
</evidence>
<name>A0ABT7FH72_9RHOB</name>
<evidence type="ECO:0000313" key="2">
    <source>
        <dbReference type="EMBL" id="MDK3074486.1"/>
    </source>
</evidence>
<keyword evidence="1" id="KW-0472">Membrane</keyword>
<organism evidence="2 3">
    <name type="scientific">Sedimentitalea xiamensis</name>
    <dbReference type="NCBI Taxonomy" id="3050037"/>
    <lineage>
        <taxon>Bacteria</taxon>
        <taxon>Pseudomonadati</taxon>
        <taxon>Pseudomonadota</taxon>
        <taxon>Alphaproteobacteria</taxon>
        <taxon>Rhodobacterales</taxon>
        <taxon>Paracoccaceae</taxon>
        <taxon>Sedimentitalea</taxon>
    </lineage>
</organism>
<comment type="caution">
    <text evidence="2">The sequence shown here is derived from an EMBL/GenBank/DDBJ whole genome shotgun (WGS) entry which is preliminary data.</text>
</comment>
<feature type="transmembrane region" description="Helical" evidence="1">
    <location>
        <begin position="56"/>
        <end position="74"/>
    </location>
</feature>